<protein>
    <submittedName>
        <fullName evidence="2">Uncharacterized protein</fullName>
    </submittedName>
</protein>
<evidence type="ECO:0000313" key="3">
    <source>
        <dbReference type="Proteomes" id="UP001178507"/>
    </source>
</evidence>
<dbReference type="CDD" id="cd00105">
    <property type="entry name" value="KH-I"/>
    <property type="match status" value="1"/>
</dbReference>
<dbReference type="Proteomes" id="UP001178507">
    <property type="component" value="Unassembled WGS sequence"/>
</dbReference>
<dbReference type="EMBL" id="CAUJNA010000668">
    <property type="protein sequence ID" value="CAJ1379932.1"/>
    <property type="molecule type" value="Genomic_DNA"/>
</dbReference>
<proteinExistence type="predicted"/>
<dbReference type="AlphaFoldDB" id="A0AA36I2P9"/>
<evidence type="ECO:0000256" key="1">
    <source>
        <dbReference type="SAM" id="MobiDB-lite"/>
    </source>
</evidence>
<gene>
    <name evidence="2" type="ORF">EVOR1521_LOCUS8016</name>
</gene>
<comment type="caution">
    <text evidence="2">The sequence shown here is derived from an EMBL/GenBank/DDBJ whole genome shotgun (WGS) entry which is preliminary data.</text>
</comment>
<name>A0AA36I2P9_9DINO</name>
<keyword evidence="3" id="KW-1185">Reference proteome</keyword>
<sequence>MDAGKAWTAKQIPLEDSLFTGLCRRGRRRLREIEQATRCSVKFDRQRRALWATGTPEGIAQVEAQVESMTGPRQQISRAAWAELMRTRTTSDASSALAQIQQQSGCRVHIERAKNEVRLFGSKTCVEQGAKLLTSLQAICTEQEIPIKTASLPLEVLNSFAQALCVTFRLEEDRLIVLGLIPVARQAAQQLALCLPAGVQTVPQQVLQAAQQQVERQVSWLRLDGSPNSSAWLRPDGSPSTTASEGDRPQERLMLPLGSGQECGAFGLGTSPPSPQLLHGQTSWQVMMPGIVQGQAGMSPVSPTYMAGCGPVWNMEMGQYQVCIPAGAMMQPCGQPYAVGR</sequence>
<evidence type="ECO:0000313" key="2">
    <source>
        <dbReference type="EMBL" id="CAJ1379932.1"/>
    </source>
</evidence>
<feature type="region of interest" description="Disordered" evidence="1">
    <location>
        <begin position="229"/>
        <end position="248"/>
    </location>
</feature>
<reference evidence="2" key="1">
    <citation type="submission" date="2023-08" db="EMBL/GenBank/DDBJ databases">
        <authorList>
            <person name="Chen Y."/>
            <person name="Shah S."/>
            <person name="Dougan E. K."/>
            <person name="Thang M."/>
            <person name="Chan C."/>
        </authorList>
    </citation>
    <scope>NUCLEOTIDE SEQUENCE</scope>
</reference>
<organism evidence="2 3">
    <name type="scientific">Effrenium voratum</name>
    <dbReference type="NCBI Taxonomy" id="2562239"/>
    <lineage>
        <taxon>Eukaryota</taxon>
        <taxon>Sar</taxon>
        <taxon>Alveolata</taxon>
        <taxon>Dinophyceae</taxon>
        <taxon>Suessiales</taxon>
        <taxon>Symbiodiniaceae</taxon>
        <taxon>Effrenium</taxon>
    </lineage>
</organism>
<accession>A0AA36I2P9</accession>